<feature type="transmembrane region" description="Helical" evidence="1">
    <location>
        <begin position="36"/>
        <end position="53"/>
    </location>
</feature>
<proteinExistence type="predicted"/>
<feature type="transmembrane region" description="Helical" evidence="1">
    <location>
        <begin position="7"/>
        <end position="30"/>
    </location>
</feature>
<dbReference type="Proteomes" id="UP000016743">
    <property type="component" value="Chromosome"/>
</dbReference>
<dbReference type="HOGENOM" id="CLU_813272_0_0_11"/>
<feature type="transmembrane region" description="Helical" evidence="1">
    <location>
        <begin position="138"/>
        <end position="158"/>
    </location>
</feature>
<dbReference type="EMBL" id="CP006734">
    <property type="protein sequence ID" value="AGW40682.1"/>
    <property type="molecule type" value="Genomic_DNA"/>
</dbReference>
<keyword evidence="1" id="KW-0812">Transmembrane</keyword>
<evidence type="ECO:0000313" key="3">
    <source>
        <dbReference type="Proteomes" id="UP000016743"/>
    </source>
</evidence>
<dbReference type="OrthoDB" id="5082313at2"/>
<keyword evidence="3" id="KW-1185">Reference proteome</keyword>
<evidence type="ECO:0000256" key="1">
    <source>
        <dbReference type="SAM" id="Phobius"/>
    </source>
</evidence>
<gene>
    <name evidence="2" type="ORF">O159_04860</name>
</gene>
<protein>
    <submittedName>
        <fullName evidence="2">Uncharacterized protein</fullName>
    </submittedName>
</protein>
<name>U3P6Y2_LEIXC</name>
<accession>U3P6Y2</accession>
<feature type="transmembrane region" description="Helical" evidence="1">
    <location>
        <begin position="60"/>
        <end position="79"/>
    </location>
</feature>
<keyword evidence="1" id="KW-1133">Transmembrane helix</keyword>
<keyword evidence="1" id="KW-0472">Membrane</keyword>
<dbReference type="RefSeq" id="WP_021754123.1">
    <property type="nucleotide sequence ID" value="NC_022438.1"/>
</dbReference>
<dbReference type="STRING" id="1389489.O159_04860"/>
<sequence length="342" mass="36878">MITLNRVLFLALGAMFSAYHLFLGLSSLSIPDDPGPAVVAIALYAVATAISLWPTSPIGMPLWLAAFDLAVSVVVAVLVTSQLDPAKDNGYATWYVAAIGTLMTICAVRRQRLVAWLGVAFLAVQTVVWAGAGALAGLGVIGSVVWVGVAVVISGSLAKAGRDALRFGRAEREATEWQAAQEAHVMERRLRLRQTYRVAAPMLAEIVRRGGDLTETERRECRYLEGAIRDEIRGRRLLNEEVRREVMDARRRGVVVTLLDEGGIDDLGPAGLDTVLWRLAEAIRGTTTDKLIVRTVPRSSETAVTVVGLRMSGDGAANALGVESDDDEVDLWLEIPRPLPSA</sequence>
<reference evidence="2 3" key="1">
    <citation type="journal article" date="2013" name="Genome Announc.">
        <title>Complete Genome Sequence of Leifsonia xyli subsp. cynodontis Strain DSM46306, a Gram-Positive Bacterial Pathogen of Grasses.</title>
        <authorList>
            <person name="Monteiro-Vitorello C.B."/>
            <person name="Zerillo M.M."/>
            <person name="Van Sluys M.A."/>
            <person name="Camargo L.E."/>
            <person name="Kitajima J.P."/>
        </authorList>
    </citation>
    <scope>NUCLEOTIDE SEQUENCE [LARGE SCALE GENOMIC DNA]</scope>
    <source>
        <strain evidence="2 3">DSM 46306</strain>
    </source>
</reference>
<dbReference type="KEGG" id="lxy:O159_04860"/>
<dbReference type="PATRIC" id="fig|1389489.3.peg.468"/>
<dbReference type="AlphaFoldDB" id="U3P6Y2"/>
<feature type="transmembrane region" description="Helical" evidence="1">
    <location>
        <begin position="113"/>
        <end position="132"/>
    </location>
</feature>
<organism evidence="2 3">
    <name type="scientific">Leifsonia xyli subsp. cynodontis DSM 46306</name>
    <dbReference type="NCBI Taxonomy" id="1389489"/>
    <lineage>
        <taxon>Bacteria</taxon>
        <taxon>Bacillati</taxon>
        <taxon>Actinomycetota</taxon>
        <taxon>Actinomycetes</taxon>
        <taxon>Micrococcales</taxon>
        <taxon>Microbacteriaceae</taxon>
        <taxon>Leifsonia</taxon>
    </lineage>
</organism>
<dbReference type="eggNOG" id="ENOG5033B3D">
    <property type="taxonomic scope" value="Bacteria"/>
</dbReference>
<evidence type="ECO:0000313" key="2">
    <source>
        <dbReference type="EMBL" id="AGW40682.1"/>
    </source>
</evidence>
<feature type="transmembrane region" description="Helical" evidence="1">
    <location>
        <begin position="91"/>
        <end position="108"/>
    </location>
</feature>